<feature type="transmembrane region" description="Helical" evidence="6">
    <location>
        <begin position="279"/>
        <end position="298"/>
    </location>
</feature>
<name>A0ABU0FJE0_9HYPH</name>
<protein>
    <submittedName>
        <fullName evidence="7">Lipopolysaccharide export system permease protein</fullName>
    </submittedName>
</protein>
<accession>A0ABU0FJE0</accession>
<feature type="transmembrane region" description="Helical" evidence="6">
    <location>
        <begin position="69"/>
        <end position="88"/>
    </location>
</feature>
<evidence type="ECO:0000256" key="2">
    <source>
        <dbReference type="ARBA" id="ARBA00022475"/>
    </source>
</evidence>
<comment type="subcellular location">
    <subcellularLocation>
        <location evidence="1">Cell membrane</location>
        <topology evidence="1">Multi-pass membrane protein</topology>
    </subcellularLocation>
</comment>
<dbReference type="InterPro" id="IPR030923">
    <property type="entry name" value="LptG"/>
</dbReference>
<comment type="caution">
    <text evidence="7">The sequence shown here is derived from an EMBL/GenBank/DDBJ whole genome shotgun (WGS) entry which is preliminary data.</text>
</comment>
<sequence>MIMASTLGRYLSRRFLIAICGVLAFLFAQIFLLDFADTMRRASDMPHVSISSIATISLFRTPSIIEQTLPFVFLFGAIICFVSLSWRLELVVMRAAGLSVWQFLGPPLTCALGLGIIAAIVFNPVSATLKMRSDALDAKVFGAEQSRDSDKALWIRQRSSQGQAVIHALSQGDEDATLNGVTIYAFDVDNRFTRRIEAETAKLDNGVWHLEKVREFVPNQQPITQETLDFPTSLTATQVRQNFAVSADSVSFWRLSAAIAQQGAAGLEANDYRLQYQTLLARPVLLVAMVLIAATVSLRFARLGGIGVMILSGIGAGFVLYVVTKMAKDLGTAGLVNPAVAAWSPAVVGVLIGFSVLLNQEDG</sequence>
<feature type="transmembrane region" description="Helical" evidence="6">
    <location>
        <begin position="15"/>
        <end position="36"/>
    </location>
</feature>
<evidence type="ECO:0000256" key="4">
    <source>
        <dbReference type="ARBA" id="ARBA00022989"/>
    </source>
</evidence>
<keyword evidence="5 6" id="KW-0472">Membrane</keyword>
<keyword evidence="3 6" id="KW-0812">Transmembrane</keyword>
<evidence type="ECO:0000256" key="1">
    <source>
        <dbReference type="ARBA" id="ARBA00004651"/>
    </source>
</evidence>
<dbReference type="PANTHER" id="PTHR33529">
    <property type="entry name" value="SLR0882 PROTEIN-RELATED"/>
    <property type="match status" value="1"/>
</dbReference>
<feature type="transmembrane region" description="Helical" evidence="6">
    <location>
        <begin position="304"/>
        <end position="323"/>
    </location>
</feature>
<dbReference type="Pfam" id="PF03739">
    <property type="entry name" value="LptF_LptG"/>
    <property type="match status" value="1"/>
</dbReference>
<dbReference type="InterPro" id="IPR005495">
    <property type="entry name" value="LptG/LptF_permease"/>
</dbReference>
<feature type="transmembrane region" description="Helical" evidence="6">
    <location>
        <begin position="335"/>
        <end position="358"/>
    </location>
</feature>
<gene>
    <name evidence="7" type="ORF">J3R73_004021</name>
</gene>
<evidence type="ECO:0000256" key="3">
    <source>
        <dbReference type="ARBA" id="ARBA00022692"/>
    </source>
</evidence>
<reference evidence="7 8" key="1">
    <citation type="submission" date="2023-07" db="EMBL/GenBank/DDBJ databases">
        <title>Genomic Encyclopedia of Type Strains, Phase IV (KMG-IV): sequencing the most valuable type-strain genomes for metagenomic binning, comparative biology and taxonomic classification.</title>
        <authorList>
            <person name="Goeker M."/>
        </authorList>
    </citation>
    <scope>NUCLEOTIDE SEQUENCE [LARGE SCALE GENOMIC DNA]</scope>
    <source>
        <strain evidence="7 8">DSM 5896</strain>
    </source>
</reference>
<dbReference type="EMBL" id="JAUSVK010000001">
    <property type="protein sequence ID" value="MDQ0394229.1"/>
    <property type="molecule type" value="Genomic_DNA"/>
</dbReference>
<evidence type="ECO:0000256" key="6">
    <source>
        <dbReference type="SAM" id="Phobius"/>
    </source>
</evidence>
<feature type="transmembrane region" description="Helical" evidence="6">
    <location>
        <begin position="100"/>
        <end position="122"/>
    </location>
</feature>
<dbReference type="RefSeq" id="WP_307430867.1">
    <property type="nucleotide sequence ID" value="NZ_JAUSVK010000001.1"/>
</dbReference>
<organism evidence="7 8">
    <name type="scientific">Labrys monachus</name>
    <dbReference type="NCBI Taxonomy" id="217067"/>
    <lineage>
        <taxon>Bacteria</taxon>
        <taxon>Pseudomonadati</taxon>
        <taxon>Pseudomonadota</taxon>
        <taxon>Alphaproteobacteria</taxon>
        <taxon>Hyphomicrobiales</taxon>
        <taxon>Xanthobacteraceae</taxon>
        <taxon>Labrys</taxon>
    </lineage>
</organism>
<dbReference type="NCBIfam" id="TIGR04408">
    <property type="entry name" value="LptG_lptG"/>
    <property type="match status" value="1"/>
</dbReference>
<dbReference type="Proteomes" id="UP001237448">
    <property type="component" value="Unassembled WGS sequence"/>
</dbReference>
<evidence type="ECO:0000313" key="8">
    <source>
        <dbReference type="Proteomes" id="UP001237448"/>
    </source>
</evidence>
<proteinExistence type="predicted"/>
<keyword evidence="2" id="KW-1003">Cell membrane</keyword>
<keyword evidence="8" id="KW-1185">Reference proteome</keyword>
<evidence type="ECO:0000313" key="7">
    <source>
        <dbReference type="EMBL" id="MDQ0394229.1"/>
    </source>
</evidence>
<dbReference type="PANTHER" id="PTHR33529:SF2">
    <property type="entry name" value="LIPOPOLYSACCHARIDE EXPORT SYSTEM PERMEASE PROTEIN LPTG"/>
    <property type="match status" value="1"/>
</dbReference>
<keyword evidence="4 6" id="KW-1133">Transmembrane helix</keyword>
<evidence type="ECO:0000256" key="5">
    <source>
        <dbReference type="ARBA" id="ARBA00023136"/>
    </source>
</evidence>